<name>A0AAJ4D0W9_9BACI</name>
<dbReference type="KEGG" id="bgy:BGLY_0187"/>
<protein>
    <submittedName>
        <fullName evidence="1">Uncharacterized protein</fullName>
    </submittedName>
</protein>
<dbReference type="Proteomes" id="UP000288675">
    <property type="component" value="Chromosome"/>
</dbReference>
<dbReference type="RefSeq" id="WP_046132934.1">
    <property type="nucleotide sequence ID" value="NZ_CP035232.1"/>
</dbReference>
<evidence type="ECO:0000313" key="1">
    <source>
        <dbReference type="EMBL" id="QAT63689.1"/>
    </source>
</evidence>
<accession>A0AAJ4D0W9</accession>
<organism evidence="1 2">
    <name type="scientific">Bacillus glycinifermentans</name>
    <dbReference type="NCBI Taxonomy" id="1664069"/>
    <lineage>
        <taxon>Bacteria</taxon>
        <taxon>Bacillati</taxon>
        <taxon>Bacillota</taxon>
        <taxon>Bacilli</taxon>
        <taxon>Bacillales</taxon>
        <taxon>Bacillaceae</taxon>
        <taxon>Bacillus</taxon>
    </lineage>
</organism>
<sequence>MNKETYIEVNRTSQYINKMRRFSVLIDGVEAGKIKDGERLRIDLQPGEHDIQVKINWCTSQTLRFILDEGEVLKFRCGSPVRGWKMFFTLFYVLAAPEKYSFIEQE</sequence>
<proteinExistence type="predicted"/>
<gene>
    <name evidence="1" type="ORF">EQZ20_01115</name>
</gene>
<dbReference type="EMBL" id="CP035232">
    <property type="protein sequence ID" value="QAT63689.1"/>
    <property type="molecule type" value="Genomic_DNA"/>
</dbReference>
<evidence type="ECO:0000313" key="2">
    <source>
        <dbReference type="Proteomes" id="UP000288675"/>
    </source>
</evidence>
<dbReference type="GeneID" id="82851275"/>
<dbReference type="AlphaFoldDB" id="A0AAJ4D0W9"/>
<reference evidence="1 2" key="1">
    <citation type="submission" date="2019-01" db="EMBL/GenBank/DDBJ databases">
        <title>Genome sequence of Bacillus glycinifermentans SRCM103574.</title>
        <authorList>
            <person name="Kong H.-J."/>
            <person name="Jeong S.-Y."/>
            <person name="Jeong D.-Y."/>
        </authorList>
    </citation>
    <scope>NUCLEOTIDE SEQUENCE [LARGE SCALE GENOMIC DNA]</scope>
    <source>
        <strain evidence="1 2">SRCM103574</strain>
    </source>
</reference>